<dbReference type="InterPro" id="IPR036554">
    <property type="entry name" value="GHMP_kinase_C_sf"/>
</dbReference>
<dbReference type="Proteomes" id="UP000075391">
    <property type="component" value="Unassembled WGS sequence"/>
</dbReference>
<gene>
    <name evidence="1" type="ORF">AZI85_13395</name>
</gene>
<dbReference type="Gene3D" id="3.30.70.890">
    <property type="entry name" value="GHMP kinase, C-terminal domain"/>
    <property type="match status" value="1"/>
</dbReference>
<evidence type="ECO:0008006" key="3">
    <source>
        <dbReference type="Google" id="ProtNLM"/>
    </source>
</evidence>
<dbReference type="AlphaFoldDB" id="A0A150WBQ9"/>
<reference evidence="1 2" key="1">
    <citation type="submission" date="2016-03" db="EMBL/GenBank/DDBJ databases">
        <authorList>
            <person name="Ploux O."/>
        </authorList>
    </citation>
    <scope>NUCLEOTIDE SEQUENCE [LARGE SCALE GENOMIC DNA]</scope>
    <source>
        <strain evidence="1 2">BER2</strain>
    </source>
</reference>
<organism evidence="1 2">
    <name type="scientific">Bdellovibrio bacteriovorus</name>
    <dbReference type="NCBI Taxonomy" id="959"/>
    <lineage>
        <taxon>Bacteria</taxon>
        <taxon>Pseudomonadati</taxon>
        <taxon>Bdellovibrionota</taxon>
        <taxon>Bdellovibrionia</taxon>
        <taxon>Bdellovibrionales</taxon>
        <taxon>Pseudobdellovibrionaceae</taxon>
        <taxon>Bdellovibrio</taxon>
    </lineage>
</organism>
<dbReference type="OrthoDB" id="5652956at2"/>
<evidence type="ECO:0000313" key="1">
    <source>
        <dbReference type="EMBL" id="KYG60455.1"/>
    </source>
</evidence>
<proteinExistence type="predicted"/>
<name>A0A150WBQ9_BDEBC</name>
<accession>A0A150WBQ9</accession>
<dbReference type="RefSeq" id="WP_063245213.1">
    <property type="nucleotide sequence ID" value="NZ_LUKF01000020.1"/>
</dbReference>
<dbReference type="EMBL" id="LUKF01000020">
    <property type="protein sequence ID" value="KYG60455.1"/>
    <property type="molecule type" value="Genomic_DNA"/>
</dbReference>
<evidence type="ECO:0000313" key="2">
    <source>
        <dbReference type="Proteomes" id="UP000075391"/>
    </source>
</evidence>
<protein>
    <recommendedName>
        <fullName evidence="3">Mevalonate kinase</fullName>
    </recommendedName>
</protein>
<comment type="caution">
    <text evidence="1">The sequence shown here is derived from an EMBL/GenBank/DDBJ whole genome shotgun (WGS) entry which is preliminary data.</text>
</comment>
<sequence>MSLVFSVPGKTFIAGEYLALQEGPTLVFLSQPCFELEANKGTGRLGSIHPESPAGLFARKHQDYFSQFDLNFKDAYAGKGGFGASTAQFLGVYALWLYKEAPQQDMEKLLDFKHLLEAYYEVAWKGEGQRPSGADLVGQLKGALTFFEKRKGLISVKSWPFEDLELHLLHTGNKVATHEHLKNLKTFDASSLEKSFATIRESFETQDSSVFVSGINAYADSLKSLGFTCNETLSLLNDIKQIPGVVAAKGCGALGADVVLVVTRKLESEGLKQFCQTRQLSLMASSQKIANGLQVRGTL</sequence>